<protein>
    <submittedName>
        <fullName evidence="6">Uncharacterized protein</fullName>
    </submittedName>
</protein>
<keyword evidence="3" id="KW-0812">Transmembrane</keyword>
<evidence type="ECO:0000256" key="1">
    <source>
        <dbReference type="ARBA" id="ARBA00004167"/>
    </source>
</evidence>
<keyword evidence="7" id="KW-1185">Reference proteome</keyword>
<organism evidence="6 7">
    <name type="scientific">Lactovum miscens</name>
    <dbReference type="NCBI Taxonomy" id="190387"/>
    <lineage>
        <taxon>Bacteria</taxon>
        <taxon>Bacillati</taxon>
        <taxon>Bacillota</taxon>
        <taxon>Bacilli</taxon>
        <taxon>Lactobacillales</taxon>
        <taxon>Streptococcaceae</taxon>
        <taxon>Lactovum</taxon>
    </lineage>
</organism>
<dbReference type="InterPro" id="IPR005359">
    <property type="entry name" value="UPF0154"/>
</dbReference>
<dbReference type="EMBL" id="JACHHV010000025">
    <property type="protein sequence ID" value="MBB5888441.1"/>
    <property type="molecule type" value="Genomic_DNA"/>
</dbReference>
<comment type="similarity">
    <text evidence="2">Belongs to the UPF0154 family.</text>
</comment>
<evidence type="ECO:0000313" key="7">
    <source>
        <dbReference type="Proteomes" id="UP000562464"/>
    </source>
</evidence>
<keyword evidence="5" id="KW-0472">Membrane</keyword>
<evidence type="ECO:0000256" key="3">
    <source>
        <dbReference type="ARBA" id="ARBA00022692"/>
    </source>
</evidence>
<sequence length="80" mass="8905">MNIIIIILVLVIGALAGFAGGVWTTQRQTKKMLLENPPLNEDSIRMMMSNMGRKPSEVQVQQTLRQIRGAAKAQANKKKK</sequence>
<comment type="subcellular location">
    <subcellularLocation>
        <location evidence="1">Membrane</location>
        <topology evidence="1">Single-pass membrane protein</topology>
    </subcellularLocation>
</comment>
<evidence type="ECO:0000256" key="2">
    <source>
        <dbReference type="ARBA" id="ARBA00006694"/>
    </source>
</evidence>
<evidence type="ECO:0000313" key="6">
    <source>
        <dbReference type="EMBL" id="MBB5888441.1"/>
    </source>
</evidence>
<keyword evidence="4" id="KW-1133">Transmembrane helix</keyword>
<accession>A0A841CA51</accession>
<reference evidence="6 7" key="1">
    <citation type="submission" date="2020-08" db="EMBL/GenBank/DDBJ databases">
        <title>Genomic Encyclopedia of Type Strains, Phase IV (KMG-IV): sequencing the most valuable type-strain genomes for metagenomic binning, comparative biology and taxonomic classification.</title>
        <authorList>
            <person name="Goeker M."/>
        </authorList>
    </citation>
    <scope>NUCLEOTIDE SEQUENCE [LARGE SCALE GENOMIC DNA]</scope>
    <source>
        <strain evidence="6 7">DSM 14925</strain>
    </source>
</reference>
<dbReference type="Pfam" id="PF03672">
    <property type="entry name" value="UPF0154"/>
    <property type="match status" value="1"/>
</dbReference>
<dbReference type="GO" id="GO:0016020">
    <property type="term" value="C:membrane"/>
    <property type="evidence" value="ECO:0007669"/>
    <property type="project" value="UniProtKB-SubCell"/>
</dbReference>
<dbReference type="AlphaFoldDB" id="A0A841CA51"/>
<dbReference type="Proteomes" id="UP000562464">
    <property type="component" value="Unassembled WGS sequence"/>
</dbReference>
<comment type="caution">
    <text evidence="6">The sequence shown here is derived from an EMBL/GenBank/DDBJ whole genome shotgun (WGS) entry which is preliminary data.</text>
</comment>
<name>A0A841CA51_9LACT</name>
<proteinExistence type="inferred from homology"/>
<dbReference type="RefSeq" id="WP_183540493.1">
    <property type="nucleotide sequence ID" value="NZ_DASWOY010000030.1"/>
</dbReference>
<evidence type="ECO:0000256" key="5">
    <source>
        <dbReference type="ARBA" id="ARBA00023136"/>
    </source>
</evidence>
<evidence type="ECO:0000256" key="4">
    <source>
        <dbReference type="ARBA" id="ARBA00022989"/>
    </source>
</evidence>
<gene>
    <name evidence="6" type="ORF">HNQ37_001341</name>
</gene>